<keyword evidence="3 7" id="KW-0646">Protease inhibitor</keyword>
<dbReference type="Proteomes" id="UP001154114">
    <property type="component" value="Chromosome 23"/>
</dbReference>
<feature type="disulfide bond" evidence="7">
    <location>
        <begin position="73"/>
        <end position="88"/>
    </location>
</feature>
<comment type="caution">
    <text evidence="7">Lacks conserved residue(s) required for the propagation of feature annotation.</text>
</comment>
<keyword evidence="4 7" id="KW-0722">Serine protease inhibitor</keyword>
<feature type="domain" description="Pacifastin" evidence="9">
    <location>
        <begin position="70"/>
        <end position="104"/>
    </location>
</feature>
<keyword evidence="5 7" id="KW-1015">Disulfide bond</keyword>
<keyword evidence="11" id="KW-1185">Reference proteome</keyword>
<evidence type="ECO:0000313" key="11">
    <source>
        <dbReference type="Proteomes" id="UP001154114"/>
    </source>
</evidence>
<feature type="disulfide bond" evidence="7">
    <location>
        <begin position="86"/>
        <end position="96"/>
    </location>
</feature>
<evidence type="ECO:0000259" key="9">
    <source>
        <dbReference type="PROSITE" id="PS51446"/>
    </source>
</evidence>
<keyword evidence="2" id="KW-0964">Secreted</keyword>
<dbReference type="InterPro" id="IPR036201">
    <property type="entry name" value="Pacifastin_dom_sf"/>
</dbReference>
<evidence type="ECO:0000256" key="6">
    <source>
        <dbReference type="ARBA" id="ARBA00029459"/>
    </source>
</evidence>
<dbReference type="GO" id="GO:0004867">
    <property type="term" value="F:serine-type endopeptidase inhibitor activity"/>
    <property type="evidence" value="ECO:0007669"/>
    <property type="project" value="UniProtKB-UniRule"/>
</dbReference>
<keyword evidence="8" id="KW-0812">Transmembrane</keyword>
<protein>
    <recommendedName>
        <fullName evidence="9">Pacifastin domain-containing protein</fullName>
    </recommendedName>
</protein>
<evidence type="ECO:0000256" key="2">
    <source>
        <dbReference type="ARBA" id="ARBA00022525"/>
    </source>
</evidence>
<evidence type="ECO:0000256" key="3">
    <source>
        <dbReference type="ARBA" id="ARBA00022690"/>
    </source>
</evidence>
<organism evidence="10 11">
    <name type="scientific">Chrysodeixis includens</name>
    <name type="common">Soybean looper</name>
    <name type="synonym">Pseudoplusia includens</name>
    <dbReference type="NCBI Taxonomy" id="689277"/>
    <lineage>
        <taxon>Eukaryota</taxon>
        <taxon>Metazoa</taxon>
        <taxon>Ecdysozoa</taxon>
        <taxon>Arthropoda</taxon>
        <taxon>Hexapoda</taxon>
        <taxon>Insecta</taxon>
        <taxon>Pterygota</taxon>
        <taxon>Neoptera</taxon>
        <taxon>Endopterygota</taxon>
        <taxon>Lepidoptera</taxon>
        <taxon>Glossata</taxon>
        <taxon>Ditrysia</taxon>
        <taxon>Noctuoidea</taxon>
        <taxon>Noctuidae</taxon>
        <taxon>Plusiinae</taxon>
        <taxon>Chrysodeixis</taxon>
    </lineage>
</organism>
<keyword evidence="8" id="KW-1133">Transmembrane helix</keyword>
<evidence type="ECO:0000256" key="8">
    <source>
        <dbReference type="SAM" id="Phobius"/>
    </source>
</evidence>
<dbReference type="OrthoDB" id="7168090at2759"/>
<sequence>MSFEYKLHINYIIFLSIYVLTFYTIYRKVQDYAVSVHLEKIKKLDILVQSVNEDANVSASRSNLPEISYGMNCVYGKQYKMDCNTCRCGHRNTLLCTKAACLGPMNFEVIDDDKADNGDARNGEAKNEDATLNGIERKRRRRKIKRRGNRKTLRNDQGQYPKLPLGSSCIPGRFYQENCKRCFCNADRIPICSILDACKEKNRNPVSKPEDVRPPVKDKEFKGLQALPHSAAPCDPGNTYKIDCNVCICDEQQNLICDKMLCISFSDMHKTEAMKRSGLPCNTNNAIENEAIQSKCVKCVCNVTTFCQAIEDCVSDSEKATRTYSGRRNGSRLAFDLDKQKCVPNHIYKDNCNKCYCQQDQTLRCTQKTCLNYNQATALQQQQQYLQEHGL</sequence>
<dbReference type="EMBL" id="LR824026">
    <property type="protein sequence ID" value="CAH0597195.1"/>
    <property type="molecule type" value="Genomic_DNA"/>
</dbReference>
<comment type="subcellular location">
    <subcellularLocation>
        <location evidence="1">Secreted</location>
    </subcellularLocation>
</comment>
<dbReference type="PROSITE" id="PS51446">
    <property type="entry name" value="PACIFASTIN"/>
    <property type="match status" value="1"/>
</dbReference>
<comment type="similarity">
    <text evidence="6 7">Belongs to the protease inhibitor I19 family.</text>
</comment>
<dbReference type="GO" id="GO:0005576">
    <property type="term" value="C:extracellular region"/>
    <property type="evidence" value="ECO:0007669"/>
    <property type="project" value="UniProtKB-SubCell"/>
</dbReference>
<gene>
    <name evidence="10" type="ORF">CINC_LOCUS7656</name>
</gene>
<reference evidence="10" key="1">
    <citation type="submission" date="2021-12" db="EMBL/GenBank/DDBJ databases">
        <authorList>
            <person name="King R."/>
        </authorList>
    </citation>
    <scope>NUCLEOTIDE SEQUENCE</scope>
</reference>
<name>A0A9P0FWP4_CHRIL</name>
<feature type="disulfide bond" evidence="7">
    <location>
        <begin position="83"/>
        <end position="101"/>
    </location>
</feature>
<dbReference type="InterPro" id="IPR008037">
    <property type="entry name" value="Pacifastin_dom"/>
</dbReference>
<evidence type="ECO:0000256" key="4">
    <source>
        <dbReference type="ARBA" id="ARBA00022900"/>
    </source>
</evidence>
<evidence type="ECO:0000256" key="7">
    <source>
        <dbReference type="PROSITE-ProRule" id="PRU00776"/>
    </source>
</evidence>
<feature type="transmembrane region" description="Helical" evidence="8">
    <location>
        <begin position="7"/>
        <end position="26"/>
    </location>
</feature>
<dbReference type="SUPFAM" id="SSF57283">
    <property type="entry name" value="PMP inhibitors"/>
    <property type="match status" value="3"/>
</dbReference>
<evidence type="ECO:0000256" key="1">
    <source>
        <dbReference type="ARBA" id="ARBA00004613"/>
    </source>
</evidence>
<proteinExistence type="inferred from homology"/>
<evidence type="ECO:0000313" key="10">
    <source>
        <dbReference type="EMBL" id="CAH0597195.1"/>
    </source>
</evidence>
<accession>A0A9P0FWP4</accession>
<evidence type="ECO:0000256" key="5">
    <source>
        <dbReference type="ARBA" id="ARBA00023157"/>
    </source>
</evidence>
<dbReference type="Pfam" id="PF05375">
    <property type="entry name" value="Pacifastin_I"/>
    <property type="match status" value="1"/>
</dbReference>
<dbReference type="AlphaFoldDB" id="A0A9P0FWP4"/>
<keyword evidence="8" id="KW-0472">Membrane</keyword>